<accession>A0A4V6AMD2</accession>
<name>A0A4V6AMD2_9FLAO</name>
<evidence type="ECO:0000313" key="3">
    <source>
        <dbReference type="Proteomes" id="UP000306552"/>
    </source>
</evidence>
<feature type="transmembrane region" description="Helical" evidence="1">
    <location>
        <begin position="101"/>
        <end position="124"/>
    </location>
</feature>
<sequence length="179" mass="19893">MNLVSILIIIHASLGGIGLTAGIISMASKKGQKLHKTAGKIFVYAMLASAMISIPVCFMPGHENMFLFAIAVFTMYLVLSGQRALLFKLNNLNNIKIWKDWLISSVMSLFGLALIIEGGFKLLYPNGPSILFFFFGCLSVFLSIQDFRFFFKAASQPRSILEDISDRCLAHLQPLLPHF</sequence>
<feature type="transmembrane region" description="Helical" evidence="1">
    <location>
        <begin position="67"/>
        <end position="89"/>
    </location>
</feature>
<dbReference type="OrthoDB" id="1162022at2"/>
<feature type="transmembrane region" description="Helical" evidence="1">
    <location>
        <begin position="41"/>
        <end position="61"/>
    </location>
</feature>
<feature type="transmembrane region" description="Helical" evidence="1">
    <location>
        <begin position="130"/>
        <end position="151"/>
    </location>
</feature>
<keyword evidence="1" id="KW-1133">Transmembrane helix</keyword>
<comment type="caution">
    <text evidence="2">The sequence shown here is derived from an EMBL/GenBank/DDBJ whole genome shotgun (WGS) entry which is preliminary data.</text>
</comment>
<reference evidence="2 3" key="1">
    <citation type="submission" date="2019-04" db="EMBL/GenBank/DDBJ databases">
        <title>Psychroflexus halotolerans sp. nov., isolated from a marine solar saltern.</title>
        <authorList>
            <person name="Feng X."/>
        </authorList>
    </citation>
    <scope>NUCLEOTIDE SEQUENCE [LARGE SCALE GENOMIC DNA]</scope>
    <source>
        <strain evidence="2 3">WDS2C27</strain>
    </source>
</reference>
<dbReference type="RefSeq" id="WP_138930858.1">
    <property type="nucleotide sequence ID" value="NZ_SWMU01000001.1"/>
</dbReference>
<dbReference type="Proteomes" id="UP000306552">
    <property type="component" value="Unassembled WGS sequence"/>
</dbReference>
<keyword evidence="1" id="KW-0812">Transmembrane</keyword>
<proteinExistence type="predicted"/>
<evidence type="ECO:0008006" key="4">
    <source>
        <dbReference type="Google" id="ProtNLM"/>
    </source>
</evidence>
<keyword evidence="3" id="KW-1185">Reference proteome</keyword>
<gene>
    <name evidence="2" type="ORF">FCN74_01685</name>
</gene>
<keyword evidence="1" id="KW-0472">Membrane</keyword>
<dbReference type="AlphaFoldDB" id="A0A4V6AMD2"/>
<organism evidence="2 3">
    <name type="scientific">Mesohalobacter halotolerans</name>
    <dbReference type="NCBI Taxonomy" id="1883405"/>
    <lineage>
        <taxon>Bacteria</taxon>
        <taxon>Pseudomonadati</taxon>
        <taxon>Bacteroidota</taxon>
        <taxon>Flavobacteriia</taxon>
        <taxon>Flavobacteriales</taxon>
        <taxon>Flavobacteriaceae</taxon>
        <taxon>Mesohalobacter</taxon>
    </lineage>
</organism>
<evidence type="ECO:0000256" key="1">
    <source>
        <dbReference type="SAM" id="Phobius"/>
    </source>
</evidence>
<protein>
    <recommendedName>
        <fullName evidence="4">DUF2306 domain-containing protein</fullName>
    </recommendedName>
</protein>
<evidence type="ECO:0000313" key="2">
    <source>
        <dbReference type="EMBL" id="TKS57155.1"/>
    </source>
</evidence>
<feature type="transmembrane region" description="Helical" evidence="1">
    <location>
        <begin position="6"/>
        <end position="29"/>
    </location>
</feature>
<dbReference type="EMBL" id="SWMU01000001">
    <property type="protein sequence ID" value="TKS57155.1"/>
    <property type="molecule type" value="Genomic_DNA"/>
</dbReference>